<keyword evidence="2" id="KW-1185">Reference proteome</keyword>
<gene>
    <name evidence="1" type="ORF">OFLC_LOCUS7262</name>
</gene>
<proteinExistence type="predicted"/>
<organism evidence="3">
    <name type="scientific">Onchocerca flexuosa</name>
    <dbReference type="NCBI Taxonomy" id="387005"/>
    <lineage>
        <taxon>Eukaryota</taxon>
        <taxon>Metazoa</taxon>
        <taxon>Ecdysozoa</taxon>
        <taxon>Nematoda</taxon>
        <taxon>Chromadorea</taxon>
        <taxon>Rhabditida</taxon>
        <taxon>Spirurina</taxon>
        <taxon>Spiruromorpha</taxon>
        <taxon>Filarioidea</taxon>
        <taxon>Onchocercidae</taxon>
        <taxon>Onchocerca</taxon>
    </lineage>
</organism>
<reference evidence="1 2" key="2">
    <citation type="submission" date="2018-11" db="EMBL/GenBank/DDBJ databases">
        <authorList>
            <consortium name="Pathogen Informatics"/>
        </authorList>
    </citation>
    <scope>NUCLEOTIDE SEQUENCE [LARGE SCALE GENOMIC DNA]</scope>
</reference>
<dbReference type="AlphaFoldDB" id="A0A183HIF3"/>
<dbReference type="EMBL" id="UZAJ01007453">
    <property type="protein sequence ID" value="VDO50090.1"/>
    <property type="molecule type" value="Genomic_DNA"/>
</dbReference>
<name>A0A183HIF3_9BILA</name>
<dbReference type="Proteomes" id="UP000267606">
    <property type="component" value="Unassembled WGS sequence"/>
</dbReference>
<protein>
    <submittedName>
        <fullName evidence="3">DUF2110 family protein</fullName>
    </submittedName>
</protein>
<reference evidence="3" key="1">
    <citation type="submission" date="2016-06" db="UniProtKB">
        <authorList>
            <consortium name="WormBaseParasite"/>
        </authorList>
    </citation>
    <scope>IDENTIFICATION</scope>
</reference>
<dbReference type="WBParaSite" id="OFLC_0000726401-mRNA-1">
    <property type="protein sequence ID" value="OFLC_0000726401-mRNA-1"/>
    <property type="gene ID" value="OFLC_0000726401"/>
</dbReference>
<evidence type="ECO:0000313" key="2">
    <source>
        <dbReference type="Proteomes" id="UP000267606"/>
    </source>
</evidence>
<evidence type="ECO:0000313" key="3">
    <source>
        <dbReference type="WBParaSite" id="OFLC_0000726401-mRNA-1"/>
    </source>
</evidence>
<accession>A0A183HIF3</accession>
<sequence length="89" mass="10002">MFDQNFARVFFHGKLLPLWYIISVDEDETVSDEVEKMKNLSRVVKAVGGIAVTVVETVQEGFVLGLKTEEGVACYYRSHCKVVAAVENF</sequence>
<evidence type="ECO:0000313" key="1">
    <source>
        <dbReference type="EMBL" id="VDO50090.1"/>
    </source>
</evidence>